<keyword evidence="6" id="KW-0539">Nucleus</keyword>
<dbReference type="GO" id="GO:0003723">
    <property type="term" value="F:RNA binding"/>
    <property type="evidence" value="ECO:0007669"/>
    <property type="project" value="TreeGrafter"/>
</dbReference>
<evidence type="ECO:0000256" key="7">
    <source>
        <dbReference type="SAM" id="MobiDB-lite"/>
    </source>
</evidence>
<dbReference type="PANTHER" id="PTHR12144">
    <property type="entry name" value="NEGATIVE ELONGATION FACTOR D"/>
    <property type="match status" value="1"/>
</dbReference>
<dbReference type="Proteomes" id="UP000003786">
    <property type="component" value="Chromosome 4"/>
</dbReference>
<dbReference type="VEuPathDB" id="PiroplasmaDB:TOT_040000369"/>
<feature type="region of interest" description="Disordered" evidence="7">
    <location>
        <begin position="590"/>
        <end position="628"/>
    </location>
</feature>
<evidence type="ECO:0000313" key="9">
    <source>
        <dbReference type="Proteomes" id="UP000003786"/>
    </source>
</evidence>
<evidence type="ECO:0000256" key="3">
    <source>
        <dbReference type="ARBA" id="ARBA00022491"/>
    </source>
</evidence>
<accession>J4DAH4</accession>
<dbReference type="KEGG" id="tot:TOT_040000369"/>
<keyword evidence="3" id="KW-0678">Repressor</keyword>
<dbReference type="OMA" id="WNPPELY"/>
<evidence type="ECO:0000313" key="8">
    <source>
        <dbReference type="EMBL" id="BAM41990.1"/>
    </source>
</evidence>
<evidence type="ECO:0000256" key="1">
    <source>
        <dbReference type="ARBA" id="ARBA00004123"/>
    </source>
</evidence>
<organism evidence="8 9">
    <name type="scientific">Theileria orientalis strain Shintoku</name>
    <dbReference type="NCBI Taxonomy" id="869250"/>
    <lineage>
        <taxon>Eukaryota</taxon>
        <taxon>Sar</taxon>
        <taxon>Alveolata</taxon>
        <taxon>Apicomplexa</taxon>
        <taxon>Aconoidasida</taxon>
        <taxon>Piroplasmida</taxon>
        <taxon>Theileriidae</taxon>
        <taxon>Theileria</taxon>
    </lineage>
</organism>
<keyword evidence="4" id="KW-0805">Transcription regulation</keyword>
<dbReference type="OrthoDB" id="364993at2759"/>
<evidence type="ECO:0000256" key="4">
    <source>
        <dbReference type="ARBA" id="ARBA00023015"/>
    </source>
</evidence>
<gene>
    <name evidence="8" type="ORF">TOT_040000369</name>
</gene>
<evidence type="ECO:0000256" key="5">
    <source>
        <dbReference type="ARBA" id="ARBA00023163"/>
    </source>
</evidence>
<protein>
    <submittedName>
        <fullName evidence="8">Uncharacterized protein</fullName>
    </submittedName>
</protein>
<comment type="subcellular location">
    <subcellularLocation>
        <location evidence="1">Nucleus</location>
    </subcellularLocation>
</comment>
<evidence type="ECO:0000256" key="6">
    <source>
        <dbReference type="ARBA" id="ARBA00023242"/>
    </source>
</evidence>
<dbReference type="GO" id="GO:0032021">
    <property type="term" value="C:NELF complex"/>
    <property type="evidence" value="ECO:0007669"/>
    <property type="project" value="TreeGrafter"/>
</dbReference>
<reference evidence="8 9" key="1">
    <citation type="journal article" date="2012" name="MBio">
        <title>Comparative genome analysis of three eukaryotic parasites with differing abilities to transform leukocytes reveals key mediators of Theileria-induced leukocyte transformation.</title>
        <authorList>
            <person name="Hayashida K."/>
            <person name="Hara Y."/>
            <person name="Abe T."/>
            <person name="Yamasaki C."/>
            <person name="Toyoda A."/>
            <person name="Kosuge T."/>
            <person name="Suzuki Y."/>
            <person name="Sato Y."/>
            <person name="Kawashima S."/>
            <person name="Katayama T."/>
            <person name="Wakaguri H."/>
            <person name="Inoue N."/>
            <person name="Homma K."/>
            <person name="Tada-Umezaki M."/>
            <person name="Yagi Y."/>
            <person name="Fujii Y."/>
            <person name="Habara T."/>
            <person name="Kanehisa M."/>
            <person name="Watanabe H."/>
            <person name="Ito K."/>
            <person name="Gojobori T."/>
            <person name="Sugawara H."/>
            <person name="Imanishi T."/>
            <person name="Weir W."/>
            <person name="Gardner M."/>
            <person name="Pain A."/>
            <person name="Shiels B."/>
            <person name="Hattori M."/>
            <person name="Nene V."/>
            <person name="Sugimoto C."/>
        </authorList>
    </citation>
    <scope>NUCLEOTIDE SEQUENCE [LARGE SCALE GENOMIC DNA]</scope>
    <source>
        <strain evidence="8 9">Shintoku</strain>
    </source>
</reference>
<dbReference type="PANTHER" id="PTHR12144:SF0">
    <property type="entry name" value="NEGATIVE ELONGATION FACTOR C_D"/>
    <property type="match status" value="1"/>
</dbReference>
<dbReference type="eggNOG" id="ENOG502S8ZP">
    <property type="taxonomic scope" value="Eukaryota"/>
</dbReference>
<dbReference type="InterPro" id="IPR006942">
    <property type="entry name" value="TH1"/>
</dbReference>
<sequence>MDSSRLTEFLIQRDGFELIKVSEDEYNGNVYKFKNILESLRFIESPDAIMDDSVFYHIKKVISYLFCKDGLKLDKDGNIEEFSDDKTRNSEYAKQLNRTVLNTLVDGYVGYAWLCEVCSRWIDYLLNSGQDQDYADYKEKRLDGSKTIIHDALMSFLTSKYDTDRMRVYMEDKLSHDSWNPPELYWNLMKSPLVVSHMLKIYRDKPKDEFLSSWYQDYMNNFSSHMKMEQSEVNKEGLSRITSNFSVFTLRISEEIHKFLLRNETLDSIDYDNLDAISPLFCHAENAYIYSQALLHFIYRWRIDLRGCRRLSQLIARATMYPNDILRESQTSVDYSTLEWSVSQIHLLMTNFSRFPALHSTFKRLASTHKSAEKKFNHHDVCDFYEELMRTLKAFDSYGFLLFDNRAPPKMKKDEEEEQEIIIDESVSQYGDKRQDEYMRLGNTPEMPPLEAIRESNLLNALIDDFSNREISITDSSTWIKYANLLVLLSVLSPYELLYNYYYEKVCDYIKMLPQREVWQQFYLPPEESDTDDSIESIERFRDFGNYDNEEQYSESEASSITSSEETEIKTDTHIHKAWDSEPSNSILSSNIFSPSSSNHMSNKSRIQSSSSIRLSDNSSGAYEINKRSSDDSMVDDVRSEYMEIKSTLESAIYKNINEQSKLGPGKNISKERLDEMKQLYAQFKVKSEKLMSIARKELYQLYKLIHNQKDSPESEYEMRNLTTTNIAASVIMSYITQRVMKAANISQLCDVKLMLLKQIADKHPVKRNSIVLLLRDLCKMCVIGNMEECSNKLERMEAIVDLLVYMSRFEKQCILIIAMFDTIMNVVDRSICRVFITKMLKFCGPPYSEEFALQFIKLVDKFISIGNGGVQVQSDIETTLMNKFINPFIQECLQNNFNNQELIQMAKRCDVKNDVQYP</sequence>
<dbReference type="AlphaFoldDB" id="J4DAH4"/>
<dbReference type="STRING" id="869250.J4DAH4"/>
<dbReference type="Pfam" id="PF04858">
    <property type="entry name" value="TH1"/>
    <property type="match status" value="1"/>
</dbReference>
<dbReference type="EMBL" id="AP011949">
    <property type="protein sequence ID" value="BAM41990.1"/>
    <property type="molecule type" value="Genomic_DNA"/>
</dbReference>
<dbReference type="GO" id="GO:0034244">
    <property type="term" value="P:negative regulation of transcription elongation by RNA polymerase II"/>
    <property type="evidence" value="ECO:0007669"/>
    <property type="project" value="TreeGrafter"/>
</dbReference>
<evidence type="ECO:0000256" key="2">
    <source>
        <dbReference type="ARBA" id="ARBA00005726"/>
    </source>
</evidence>
<keyword evidence="5" id="KW-0804">Transcription</keyword>
<comment type="similarity">
    <text evidence="2">Belongs to the NELF-D family.</text>
</comment>
<dbReference type="GeneID" id="20716435"/>
<feature type="compositionally biased region" description="Low complexity" evidence="7">
    <location>
        <begin position="590"/>
        <end position="620"/>
    </location>
</feature>
<name>J4DAH4_THEOR</name>
<dbReference type="RefSeq" id="XP_009692291.1">
    <property type="nucleotide sequence ID" value="XM_009693996.1"/>
</dbReference>
<proteinExistence type="inferred from homology"/>
<keyword evidence="9" id="KW-1185">Reference proteome</keyword>